<dbReference type="AlphaFoldDB" id="A0A7S1WZQ0"/>
<dbReference type="EMBL" id="HBGG01006165">
    <property type="protein sequence ID" value="CAD9200746.1"/>
    <property type="molecule type" value="Transcribed_RNA"/>
</dbReference>
<gene>
    <name evidence="1" type="ORF">TCHU04912_LOCUS2979</name>
</gene>
<protein>
    <submittedName>
        <fullName evidence="1">Uncharacterized protein</fullName>
    </submittedName>
</protein>
<proteinExistence type="predicted"/>
<reference evidence="1" key="1">
    <citation type="submission" date="2021-01" db="EMBL/GenBank/DDBJ databases">
        <authorList>
            <person name="Corre E."/>
            <person name="Pelletier E."/>
            <person name="Niang G."/>
            <person name="Scheremetjew M."/>
            <person name="Finn R."/>
            <person name="Kale V."/>
            <person name="Holt S."/>
            <person name="Cochrane G."/>
            <person name="Meng A."/>
            <person name="Brown T."/>
            <person name="Cohen L."/>
        </authorList>
    </citation>
    <scope>NUCLEOTIDE SEQUENCE</scope>
    <source>
        <strain evidence="1">PLY429</strain>
    </source>
</reference>
<name>A0A7S1WZQ0_9CHLO</name>
<organism evidence="1">
    <name type="scientific">Tetraselmis chuii</name>
    <dbReference type="NCBI Taxonomy" id="63592"/>
    <lineage>
        <taxon>Eukaryota</taxon>
        <taxon>Viridiplantae</taxon>
        <taxon>Chlorophyta</taxon>
        <taxon>core chlorophytes</taxon>
        <taxon>Chlorodendrophyceae</taxon>
        <taxon>Chlorodendrales</taxon>
        <taxon>Chlorodendraceae</taxon>
        <taxon>Tetraselmis</taxon>
    </lineage>
</organism>
<evidence type="ECO:0000313" key="1">
    <source>
        <dbReference type="EMBL" id="CAD9200746.1"/>
    </source>
</evidence>
<accession>A0A7S1WZQ0</accession>
<sequence>MDTRVKLLLVATLAAVCGTAVYVHTAGRRARSEYVSVFEAPSAQEGLEEEAMRQEIQEREEAMRLAEQEQMALAESLRPLYMRPPPPPAQPPPPLMSRKQWEREQFKAEKAKRAKEKLSNLHVERRIYNKQGDWYWKYSRSFTANLQNPKKPQCFQNATARAADFWAPVEGKFVATKRDLPIYDVDHLNSPKALCFTGAHKQVVFRGYKIRTCGADQWQPLLKQHFQGSNCQMKALYDDMLLALLRGHRLWFFGDFNTKSIYMTLGCSMAPHRKGNEGRLPRGNLTGVAPIFQKFGFQGETAMHYVYVGPYQERVAARGHYVEGLGAELESRYGVDTAVQQDMDRHHELSDALRENLDHFLPTDVIVLNIGNDYKEPRRLQASLLKFLRLYQDHAERLPVVIWQESTAQHHIGFKGGDRNGERLVEREVDPLGLMEEELRCGKVAFQDLEAANWRNQLANRLVEAAGIPVMRVWKPSTEYHNQYSHRCPSGYCSNFGPCRFYCWPGAMPTFMAEQLVTLLDSEPLQATLNTRADRTVPWWQQDGIALTKHV</sequence>